<dbReference type="Proteomes" id="UP001597497">
    <property type="component" value="Unassembled WGS sequence"/>
</dbReference>
<dbReference type="Gene3D" id="3.30.559.10">
    <property type="entry name" value="Chloramphenicol acetyltransferase-like domain"/>
    <property type="match status" value="1"/>
</dbReference>
<dbReference type="PANTHER" id="PTHR45527:SF1">
    <property type="entry name" value="FATTY ACID SYNTHASE"/>
    <property type="match status" value="1"/>
</dbReference>
<reference evidence="4" key="1">
    <citation type="journal article" date="2019" name="Int. J. Syst. Evol. Microbiol.">
        <title>The Global Catalogue of Microorganisms (GCM) 10K type strain sequencing project: providing services to taxonomists for standard genome sequencing and annotation.</title>
        <authorList>
            <consortium name="The Broad Institute Genomics Platform"/>
            <consortium name="The Broad Institute Genome Sequencing Center for Infectious Disease"/>
            <person name="Wu L."/>
            <person name="Ma J."/>
        </authorList>
    </citation>
    <scope>NUCLEOTIDE SEQUENCE [LARGE SCALE GENOMIC DNA]</scope>
    <source>
        <strain evidence="4">KCTC 33676</strain>
    </source>
</reference>
<accession>A0ABW5RCU7</accession>
<keyword evidence="4" id="KW-1185">Reference proteome</keyword>
<dbReference type="Gene3D" id="3.30.559.30">
    <property type="entry name" value="Nonribosomal peptide synthetase, condensation domain"/>
    <property type="match status" value="1"/>
</dbReference>
<dbReference type="SUPFAM" id="SSF52777">
    <property type="entry name" value="CoA-dependent acyltransferases"/>
    <property type="match status" value="2"/>
</dbReference>
<dbReference type="InterPro" id="IPR001242">
    <property type="entry name" value="Condensation_dom"/>
</dbReference>
<keyword evidence="1" id="KW-0677">Repeat</keyword>
<feature type="non-terminal residue" evidence="3">
    <location>
        <position position="1"/>
    </location>
</feature>
<dbReference type="RefSeq" id="WP_379929758.1">
    <property type="nucleotide sequence ID" value="NZ_JBHUMM010000026.1"/>
</dbReference>
<organism evidence="3 4">
    <name type="scientific">Marinicrinis sediminis</name>
    <dbReference type="NCBI Taxonomy" id="1652465"/>
    <lineage>
        <taxon>Bacteria</taxon>
        <taxon>Bacillati</taxon>
        <taxon>Bacillota</taxon>
        <taxon>Bacilli</taxon>
        <taxon>Bacillales</taxon>
        <taxon>Paenibacillaceae</taxon>
    </lineage>
</organism>
<proteinExistence type="predicted"/>
<comment type="caution">
    <text evidence="3">The sequence shown here is derived from an EMBL/GenBank/DDBJ whole genome shotgun (WGS) entry which is preliminary data.</text>
</comment>
<sequence length="336" mass="38333">FGTAYNMPFALRLQGELDRPRLREAFQQLVKRHEAFRTEFVWEGTEGEPVQRVVEDVHLIVTEQQIDEEADLAAAMDAFVQPFDLSHAPLLRVRLIERHEQDHFLLADMPHIISDGTSIAVLVEELSLLYRGEPLPPLRIQYKDYAVWQEQQRASGQDAEQEAYWLKQFAGELPVLNLPTDHPRPAVQSFAGDSFEIGMDAELTNALQALARETGTTLYMVMLAAYQVLLYKYTGQEDMIVGSPAAGRKHADTSRIIGMFVNTLALRSYPEGTKSFRSFLGEVQHNVLQAFDRQDYPYEQLIERLKIKRDLGRNPLFDTMFAMQNMAQSELDLGSL</sequence>
<evidence type="ECO:0000313" key="3">
    <source>
        <dbReference type="EMBL" id="MFD2672224.1"/>
    </source>
</evidence>
<dbReference type="PANTHER" id="PTHR45527">
    <property type="entry name" value="NONRIBOSOMAL PEPTIDE SYNTHETASE"/>
    <property type="match status" value="1"/>
</dbReference>
<name>A0ABW5RCU7_9BACL</name>
<evidence type="ECO:0000259" key="2">
    <source>
        <dbReference type="Pfam" id="PF00668"/>
    </source>
</evidence>
<protein>
    <submittedName>
        <fullName evidence="3">Condensation domain-containing protein</fullName>
    </submittedName>
</protein>
<feature type="non-terminal residue" evidence="3">
    <location>
        <position position="336"/>
    </location>
</feature>
<dbReference type="InterPro" id="IPR023213">
    <property type="entry name" value="CAT-like_dom_sf"/>
</dbReference>
<feature type="domain" description="Condensation" evidence="2">
    <location>
        <begin position="3"/>
        <end position="329"/>
    </location>
</feature>
<gene>
    <name evidence="3" type="ORF">ACFSUC_11500</name>
</gene>
<evidence type="ECO:0000256" key="1">
    <source>
        <dbReference type="ARBA" id="ARBA00022737"/>
    </source>
</evidence>
<dbReference type="EMBL" id="JBHUMM010000026">
    <property type="protein sequence ID" value="MFD2672224.1"/>
    <property type="molecule type" value="Genomic_DNA"/>
</dbReference>
<dbReference type="Pfam" id="PF00668">
    <property type="entry name" value="Condensation"/>
    <property type="match status" value="1"/>
</dbReference>
<dbReference type="CDD" id="cd19531">
    <property type="entry name" value="LCL_NRPS-like"/>
    <property type="match status" value="1"/>
</dbReference>
<evidence type="ECO:0000313" key="4">
    <source>
        <dbReference type="Proteomes" id="UP001597497"/>
    </source>
</evidence>